<organism evidence="2 3">
    <name type="scientific">Anoxybacillus andreesenii</name>
    <dbReference type="NCBI Taxonomy" id="1325932"/>
    <lineage>
        <taxon>Bacteria</taxon>
        <taxon>Bacillati</taxon>
        <taxon>Bacillota</taxon>
        <taxon>Bacilli</taxon>
        <taxon>Bacillales</taxon>
        <taxon>Anoxybacillaceae</taxon>
        <taxon>Anoxybacillus</taxon>
    </lineage>
</organism>
<accession>A0ABT9V874</accession>
<keyword evidence="3" id="KW-1185">Reference proteome</keyword>
<dbReference type="PANTHER" id="PTHR30292">
    <property type="entry name" value="UNCHARACTERIZED PROTEIN YBGL-RELATED"/>
    <property type="match status" value="1"/>
</dbReference>
<dbReference type="CDD" id="cd10787">
    <property type="entry name" value="LamB_YcsF_like"/>
    <property type="match status" value="1"/>
</dbReference>
<dbReference type="NCBIfam" id="NF003814">
    <property type="entry name" value="PRK05406.1-3"/>
    <property type="match status" value="1"/>
</dbReference>
<keyword evidence="1" id="KW-0378">Hydrolase</keyword>
<comment type="similarity">
    <text evidence="1">Belongs to the LamB/PxpA family.</text>
</comment>
<dbReference type="InterPro" id="IPR005501">
    <property type="entry name" value="LamB/YcsF/PxpA-like"/>
</dbReference>
<dbReference type="Proteomes" id="UP001231362">
    <property type="component" value="Unassembled WGS sequence"/>
</dbReference>
<protein>
    <recommendedName>
        <fullName evidence="1">5-oxoprolinase subunit A</fullName>
        <shortName evidence="1">5-OPase subunit A</shortName>
        <ecNumber evidence="1">3.5.2.9</ecNumber>
    </recommendedName>
    <alternativeName>
        <fullName evidence="1">5-oxoprolinase (ATP-hydrolyzing) subunit A</fullName>
    </alternativeName>
</protein>
<dbReference type="NCBIfam" id="NF003816">
    <property type="entry name" value="PRK05406.1-5"/>
    <property type="match status" value="1"/>
</dbReference>
<comment type="catalytic activity">
    <reaction evidence="1">
        <text>5-oxo-L-proline + ATP + 2 H2O = L-glutamate + ADP + phosphate + H(+)</text>
        <dbReference type="Rhea" id="RHEA:10348"/>
        <dbReference type="ChEBI" id="CHEBI:15377"/>
        <dbReference type="ChEBI" id="CHEBI:15378"/>
        <dbReference type="ChEBI" id="CHEBI:29985"/>
        <dbReference type="ChEBI" id="CHEBI:30616"/>
        <dbReference type="ChEBI" id="CHEBI:43474"/>
        <dbReference type="ChEBI" id="CHEBI:58402"/>
        <dbReference type="ChEBI" id="CHEBI:456216"/>
        <dbReference type="EC" id="3.5.2.9"/>
    </reaction>
</comment>
<comment type="function">
    <text evidence="1">Catalyzes the cleavage of 5-oxoproline to form L-glutamate coupled to the hydrolysis of ATP to ADP and inorganic phosphate.</text>
</comment>
<evidence type="ECO:0000256" key="1">
    <source>
        <dbReference type="HAMAP-Rule" id="MF_00691"/>
    </source>
</evidence>
<keyword evidence="1" id="KW-0067">ATP-binding</keyword>
<evidence type="ECO:0000313" key="2">
    <source>
        <dbReference type="EMBL" id="MDQ0157161.1"/>
    </source>
</evidence>
<dbReference type="Pfam" id="PF03746">
    <property type="entry name" value="LamB_YcsF"/>
    <property type="match status" value="1"/>
</dbReference>
<evidence type="ECO:0000313" key="3">
    <source>
        <dbReference type="Proteomes" id="UP001231362"/>
    </source>
</evidence>
<dbReference type="PANTHER" id="PTHR30292:SF0">
    <property type="entry name" value="5-OXOPROLINASE SUBUNIT A"/>
    <property type="match status" value="1"/>
</dbReference>
<dbReference type="EMBL" id="JAUSTU010000021">
    <property type="protein sequence ID" value="MDQ0157161.1"/>
    <property type="molecule type" value="Genomic_DNA"/>
</dbReference>
<dbReference type="HAMAP" id="MF_00691">
    <property type="entry name" value="PxpA"/>
    <property type="match status" value="1"/>
</dbReference>
<keyword evidence="1" id="KW-0547">Nucleotide-binding</keyword>
<dbReference type="SUPFAM" id="SSF88713">
    <property type="entry name" value="Glycoside hydrolase/deacetylase"/>
    <property type="match status" value="1"/>
</dbReference>
<dbReference type="Gene3D" id="3.20.20.370">
    <property type="entry name" value="Glycoside hydrolase/deacetylase"/>
    <property type="match status" value="1"/>
</dbReference>
<comment type="subunit">
    <text evidence="1">Forms a complex composed of PxpA, PxpB and PxpC.</text>
</comment>
<reference evidence="2 3" key="1">
    <citation type="submission" date="2023-07" db="EMBL/GenBank/DDBJ databases">
        <title>Genomic Encyclopedia of Type Strains, Phase IV (KMG-IV): sequencing the most valuable type-strain genomes for metagenomic binning, comparative biology and taxonomic classification.</title>
        <authorList>
            <person name="Goeker M."/>
        </authorList>
    </citation>
    <scope>NUCLEOTIDE SEQUENCE [LARGE SCALE GENOMIC DNA]</scope>
    <source>
        <strain evidence="2 3">DSM 23948</strain>
    </source>
</reference>
<name>A0ABT9V874_9BACL</name>
<dbReference type="InterPro" id="IPR011330">
    <property type="entry name" value="Glyco_hydro/deAcase_b/a-brl"/>
</dbReference>
<dbReference type="RefSeq" id="WP_307151632.1">
    <property type="nucleotide sequence ID" value="NZ_JAUSTU010000021.1"/>
</dbReference>
<gene>
    <name evidence="1" type="primary">pxpA</name>
    <name evidence="2" type="ORF">J2S07_003489</name>
</gene>
<dbReference type="EC" id="3.5.2.9" evidence="1"/>
<proteinExistence type="inferred from homology"/>
<sequence length="255" mass="27318">MNVVDLNCDIGEGFGPYRIGNDAELMNFVTSVNIACGFHGGDPRIMRETVQLALEKNIGIGAHPGLPDLNGFGRREMNISPQEAYDLVIYQIGALDGFVRSEGGKLQHVKPHGALYNMAAKNGAIAKAIAEAVYKIEPELILFGLSGSELIGAGQKIGLRTGREVFADRTYCEDGSLTPRSEANSLIHDAAEAVKQVTRMVTEGTVKSIQGVDIEIKAETICLHGDGHQAVFFAKRVVEGLTLAGINLKSAGHFL</sequence>
<comment type="caution">
    <text evidence="2">The sequence shown here is derived from an EMBL/GenBank/DDBJ whole genome shotgun (WGS) entry which is preliminary data.</text>
</comment>